<feature type="region of interest" description="Disordered" evidence="10">
    <location>
        <begin position="143"/>
        <end position="176"/>
    </location>
</feature>
<dbReference type="PROSITE" id="PS51505">
    <property type="entry name" value="SCA7"/>
    <property type="match status" value="1"/>
</dbReference>
<dbReference type="PANTHER" id="PTHR46367:SF1">
    <property type="entry name" value="ATAXIN-7-LIKE PROTEIN 3"/>
    <property type="match status" value="1"/>
</dbReference>
<dbReference type="GO" id="GO:0071819">
    <property type="term" value="C:DUBm complex"/>
    <property type="evidence" value="ECO:0007669"/>
    <property type="project" value="UniProtKB-ARBA"/>
</dbReference>
<keyword evidence="3" id="KW-0863">Zinc-finger</keyword>
<dbReference type="Pfam" id="PF08209">
    <property type="entry name" value="Sgf11"/>
    <property type="match status" value="1"/>
</dbReference>
<evidence type="ECO:0000256" key="9">
    <source>
        <dbReference type="ARBA" id="ARBA00023242"/>
    </source>
</evidence>
<dbReference type="GO" id="GO:0008270">
    <property type="term" value="F:zinc ion binding"/>
    <property type="evidence" value="ECO:0007669"/>
    <property type="project" value="UniProtKB-KW"/>
</dbReference>
<evidence type="ECO:0000256" key="5">
    <source>
        <dbReference type="ARBA" id="ARBA00022853"/>
    </source>
</evidence>
<comment type="subcellular location">
    <subcellularLocation>
        <location evidence="1">Nucleus</location>
    </subcellularLocation>
</comment>
<dbReference type="InterPro" id="IPR013246">
    <property type="entry name" value="SAGA_su_Sgf11"/>
</dbReference>
<dbReference type="PANTHER" id="PTHR46367">
    <property type="entry name" value="ATAXIN-7-LIKE PROTEIN 3"/>
    <property type="match status" value="1"/>
</dbReference>
<dbReference type="GO" id="GO:0006325">
    <property type="term" value="P:chromatin organization"/>
    <property type="evidence" value="ECO:0007669"/>
    <property type="project" value="UniProtKB-KW"/>
</dbReference>
<feature type="compositionally biased region" description="Polar residues" evidence="10">
    <location>
        <begin position="298"/>
        <end position="311"/>
    </location>
</feature>
<keyword evidence="9" id="KW-0539">Nucleus</keyword>
<name>A0A7D9IVM4_PARCT</name>
<dbReference type="InterPro" id="IPR051078">
    <property type="entry name" value="SGF11"/>
</dbReference>
<evidence type="ECO:0000256" key="2">
    <source>
        <dbReference type="ARBA" id="ARBA00022723"/>
    </source>
</evidence>
<evidence type="ECO:0000256" key="10">
    <source>
        <dbReference type="SAM" id="MobiDB-lite"/>
    </source>
</evidence>
<accession>A0A7D9IVM4</accession>
<proteinExistence type="inferred from homology"/>
<keyword evidence="7" id="KW-0010">Activator</keyword>
<keyword evidence="5" id="KW-0156">Chromatin regulator</keyword>
<evidence type="ECO:0000313" key="12">
    <source>
        <dbReference type="Proteomes" id="UP001152795"/>
    </source>
</evidence>
<evidence type="ECO:0000256" key="6">
    <source>
        <dbReference type="ARBA" id="ARBA00023015"/>
    </source>
</evidence>
<dbReference type="EMBL" id="CACRXK020008187">
    <property type="protein sequence ID" value="CAB4014182.1"/>
    <property type="molecule type" value="Genomic_DNA"/>
</dbReference>
<evidence type="ECO:0000313" key="11">
    <source>
        <dbReference type="EMBL" id="CAB4014182.1"/>
    </source>
</evidence>
<reference evidence="11" key="1">
    <citation type="submission" date="2020-04" db="EMBL/GenBank/DDBJ databases">
        <authorList>
            <person name="Alioto T."/>
            <person name="Alioto T."/>
            <person name="Gomez Garrido J."/>
        </authorList>
    </citation>
    <scope>NUCLEOTIDE SEQUENCE</scope>
    <source>
        <strain evidence="11">A484AB</strain>
    </source>
</reference>
<comment type="caution">
    <text evidence="11">The sequence shown here is derived from an EMBL/GenBank/DDBJ whole genome shotgun (WGS) entry which is preliminary data.</text>
</comment>
<keyword evidence="6" id="KW-0805">Transcription regulation</keyword>
<dbReference type="GO" id="GO:0000124">
    <property type="term" value="C:SAGA complex"/>
    <property type="evidence" value="ECO:0007669"/>
    <property type="project" value="TreeGrafter"/>
</dbReference>
<dbReference type="Gene3D" id="3.30.160.60">
    <property type="entry name" value="Classic Zinc Finger"/>
    <property type="match status" value="1"/>
</dbReference>
<keyword evidence="12" id="KW-1185">Reference proteome</keyword>
<keyword evidence="2" id="KW-0479">Metal-binding</keyword>
<feature type="compositionally biased region" description="Basic residues" evidence="10">
    <location>
        <begin position="314"/>
        <end position="327"/>
    </location>
</feature>
<dbReference type="GO" id="GO:0003713">
    <property type="term" value="F:transcription coactivator activity"/>
    <property type="evidence" value="ECO:0007669"/>
    <property type="project" value="TreeGrafter"/>
</dbReference>
<organism evidence="11 12">
    <name type="scientific">Paramuricea clavata</name>
    <name type="common">Red gorgonian</name>
    <name type="synonym">Violescent sea-whip</name>
    <dbReference type="NCBI Taxonomy" id="317549"/>
    <lineage>
        <taxon>Eukaryota</taxon>
        <taxon>Metazoa</taxon>
        <taxon>Cnidaria</taxon>
        <taxon>Anthozoa</taxon>
        <taxon>Octocorallia</taxon>
        <taxon>Malacalcyonacea</taxon>
        <taxon>Plexauridae</taxon>
        <taxon>Paramuricea</taxon>
    </lineage>
</organism>
<dbReference type="OrthoDB" id="21557at2759"/>
<keyword evidence="8" id="KW-0804">Transcription</keyword>
<dbReference type="HAMAP" id="MF_03047">
    <property type="entry name" value="Sgf11"/>
    <property type="match status" value="1"/>
</dbReference>
<feature type="non-terminal residue" evidence="11">
    <location>
        <position position="327"/>
    </location>
</feature>
<dbReference type="InterPro" id="IPR013243">
    <property type="entry name" value="SCA7_dom"/>
</dbReference>
<dbReference type="AlphaFoldDB" id="A0A7D9IVM4"/>
<dbReference type="Proteomes" id="UP001152795">
    <property type="component" value="Unassembled WGS sequence"/>
</dbReference>
<sequence length="327" mass="36639">AILDKARLSDDAFTDVLNEMIDELSLGLCFEVHRNIKIGFHELQEKAETVPGELKIVDQLGLDVFGYGPGKRPMECICPNCGRNMAASRFAPHLEKCMGMGRNSSRIASRRLANPGRLIDDDEEDIYLDDDWTWNGDKRLANKKRKDKNANSPRRSKTFKKNGETGRPSTPSSDILPAYKAGLTLQAFEALSLDEKRGLLSKTCGVISEHTSKMCTKTQKCPQHTDDQRRSIRLLLVGQADITPVKFKSDGFLIEQDEIQVDVDGFDDGDGQSLRDSLNRLAWEEDSNVSLGDEEVSRSPTMSSVSTNIGLNNRGRKKAKHRKRRSR</sequence>
<dbReference type="FunFam" id="3.30.160.60:FF:000118">
    <property type="entry name" value="Ataxin-7-like protein 3"/>
    <property type="match status" value="1"/>
</dbReference>
<feature type="region of interest" description="Disordered" evidence="10">
    <location>
        <begin position="289"/>
        <end position="327"/>
    </location>
</feature>
<evidence type="ECO:0000256" key="3">
    <source>
        <dbReference type="ARBA" id="ARBA00022771"/>
    </source>
</evidence>
<evidence type="ECO:0000256" key="4">
    <source>
        <dbReference type="ARBA" id="ARBA00022833"/>
    </source>
</evidence>
<gene>
    <name evidence="11" type="ORF">PACLA_8A013487</name>
</gene>
<dbReference type="GO" id="GO:0006357">
    <property type="term" value="P:regulation of transcription by RNA polymerase II"/>
    <property type="evidence" value="ECO:0007669"/>
    <property type="project" value="TreeGrafter"/>
</dbReference>
<protein>
    <submittedName>
        <fullName evidence="11">Ataxin-7 3</fullName>
    </submittedName>
</protein>
<evidence type="ECO:0000256" key="7">
    <source>
        <dbReference type="ARBA" id="ARBA00023159"/>
    </source>
</evidence>
<keyword evidence="4" id="KW-0862">Zinc</keyword>
<evidence type="ECO:0000256" key="8">
    <source>
        <dbReference type="ARBA" id="ARBA00023163"/>
    </source>
</evidence>
<evidence type="ECO:0000256" key="1">
    <source>
        <dbReference type="ARBA" id="ARBA00004123"/>
    </source>
</evidence>
<dbReference type="Gene3D" id="6.10.140.1270">
    <property type="match status" value="1"/>
</dbReference>